<dbReference type="Proteomes" id="UP000620124">
    <property type="component" value="Unassembled WGS sequence"/>
</dbReference>
<organism evidence="2 3">
    <name type="scientific">Mycena venus</name>
    <dbReference type="NCBI Taxonomy" id="2733690"/>
    <lineage>
        <taxon>Eukaryota</taxon>
        <taxon>Fungi</taxon>
        <taxon>Dikarya</taxon>
        <taxon>Basidiomycota</taxon>
        <taxon>Agaricomycotina</taxon>
        <taxon>Agaricomycetes</taxon>
        <taxon>Agaricomycetidae</taxon>
        <taxon>Agaricales</taxon>
        <taxon>Marasmiineae</taxon>
        <taxon>Mycenaceae</taxon>
        <taxon>Mycena</taxon>
    </lineage>
</organism>
<keyword evidence="3" id="KW-1185">Reference proteome</keyword>
<comment type="caution">
    <text evidence="2">The sequence shown here is derived from an EMBL/GenBank/DDBJ whole genome shotgun (WGS) entry which is preliminary data.</text>
</comment>
<protein>
    <recommendedName>
        <fullName evidence="4">Ricin B lectin domain-containing protein</fullName>
    </recommendedName>
</protein>
<proteinExistence type="predicted"/>
<feature type="signal peptide" evidence="1">
    <location>
        <begin position="1"/>
        <end position="20"/>
    </location>
</feature>
<dbReference type="Gene3D" id="2.80.10.50">
    <property type="match status" value="1"/>
</dbReference>
<evidence type="ECO:0000256" key="1">
    <source>
        <dbReference type="SAM" id="SignalP"/>
    </source>
</evidence>
<sequence length="171" mass="18838">MFSFSQVLAFGLVAVSSIRALPFVQTSCSINFGTSVGPTHAFNVLDEGFYHIINVATNTLVYATDQNSHQVAVANEGQSPGRITWELKKADQGGFHIINVDIEESIYVGQTGLLYCSWVPPAETFAVEQAGSGEFIVKEVNSDEEWTAELGVVRLTPSHGQKEQKWRFIRL</sequence>
<accession>A0A8H6Z2T7</accession>
<dbReference type="AlphaFoldDB" id="A0A8H6Z2T7"/>
<feature type="chain" id="PRO_5034271053" description="Ricin B lectin domain-containing protein" evidence="1">
    <location>
        <begin position="21"/>
        <end position="171"/>
    </location>
</feature>
<evidence type="ECO:0008006" key="4">
    <source>
        <dbReference type="Google" id="ProtNLM"/>
    </source>
</evidence>
<name>A0A8H6Z2T7_9AGAR</name>
<reference evidence="2" key="1">
    <citation type="submission" date="2020-05" db="EMBL/GenBank/DDBJ databases">
        <title>Mycena genomes resolve the evolution of fungal bioluminescence.</title>
        <authorList>
            <person name="Tsai I.J."/>
        </authorList>
    </citation>
    <scope>NUCLEOTIDE SEQUENCE</scope>
    <source>
        <strain evidence="2">CCC161011</strain>
    </source>
</reference>
<gene>
    <name evidence="2" type="ORF">MVEN_00294700</name>
</gene>
<dbReference type="EMBL" id="JACAZI010000002">
    <property type="protein sequence ID" value="KAF7369637.1"/>
    <property type="molecule type" value="Genomic_DNA"/>
</dbReference>
<keyword evidence="1" id="KW-0732">Signal</keyword>
<evidence type="ECO:0000313" key="2">
    <source>
        <dbReference type="EMBL" id="KAF7369637.1"/>
    </source>
</evidence>
<dbReference type="OrthoDB" id="3048202at2759"/>
<dbReference type="InterPro" id="IPR035992">
    <property type="entry name" value="Ricin_B-like_lectins"/>
</dbReference>
<evidence type="ECO:0000313" key="3">
    <source>
        <dbReference type="Proteomes" id="UP000620124"/>
    </source>
</evidence>
<dbReference type="SUPFAM" id="SSF50370">
    <property type="entry name" value="Ricin B-like lectins"/>
    <property type="match status" value="1"/>
</dbReference>